<evidence type="ECO:0000256" key="3">
    <source>
        <dbReference type="ARBA" id="ARBA00022525"/>
    </source>
</evidence>
<proteinExistence type="inferred from homology"/>
<dbReference type="Proteomes" id="UP001346149">
    <property type="component" value="Unassembled WGS sequence"/>
</dbReference>
<dbReference type="PANTHER" id="PTHR31080">
    <property type="entry name" value="PECTINESTERASE INHIBITOR-LIKE"/>
    <property type="match status" value="1"/>
</dbReference>
<keyword evidence="4 7" id="KW-0732">Signal</keyword>
<dbReference type="Pfam" id="PF04043">
    <property type="entry name" value="PMEI"/>
    <property type="match status" value="1"/>
</dbReference>
<dbReference type="InterPro" id="IPR051955">
    <property type="entry name" value="PME_Inhibitor"/>
</dbReference>
<dbReference type="GO" id="GO:0048046">
    <property type="term" value="C:apoplast"/>
    <property type="evidence" value="ECO:0007669"/>
    <property type="project" value="UniProtKB-SubCell"/>
</dbReference>
<evidence type="ECO:0000256" key="4">
    <source>
        <dbReference type="ARBA" id="ARBA00022729"/>
    </source>
</evidence>
<feature type="chain" id="PRO_5042977241" description="Pectinesterase inhibitor domain-containing protein" evidence="7">
    <location>
        <begin position="32"/>
        <end position="223"/>
    </location>
</feature>
<dbReference type="GO" id="GO:0004857">
    <property type="term" value="F:enzyme inhibitor activity"/>
    <property type="evidence" value="ECO:0007669"/>
    <property type="project" value="InterPro"/>
</dbReference>
<dbReference type="InterPro" id="IPR006501">
    <property type="entry name" value="Pectinesterase_inhib_dom"/>
</dbReference>
<keyword evidence="2" id="KW-0052">Apoplast</keyword>
<evidence type="ECO:0000256" key="6">
    <source>
        <dbReference type="ARBA" id="ARBA00038471"/>
    </source>
</evidence>
<dbReference type="EMBL" id="JAXQNO010000001">
    <property type="protein sequence ID" value="KAK4803737.1"/>
    <property type="molecule type" value="Genomic_DNA"/>
</dbReference>
<comment type="similarity">
    <text evidence="6">Belongs to the PMEI family.</text>
</comment>
<dbReference type="Gene3D" id="1.20.140.40">
    <property type="entry name" value="Invertase/pectin methylesterase inhibitor family protein"/>
    <property type="match status" value="1"/>
</dbReference>
<keyword evidence="3" id="KW-0964">Secreted</keyword>
<organism evidence="9 10">
    <name type="scientific">Trapa natans</name>
    <name type="common">Water chestnut</name>
    <dbReference type="NCBI Taxonomy" id="22666"/>
    <lineage>
        <taxon>Eukaryota</taxon>
        <taxon>Viridiplantae</taxon>
        <taxon>Streptophyta</taxon>
        <taxon>Embryophyta</taxon>
        <taxon>Tracheophyta</taxon>
        <taxon>Spermatophyta</taxon>
        <taxon>Magnoliopsida</taxon>
        <taxon>eudicotyledons</taxon>
        <taxon>Gunneridae</taxon>
        <taxon>Pentapetalae</taxon>
        <taxon>rosids</taxon>
        <taxon>malvids</taxon>
        <taxon>Myrtales</taxon>
        <taxon>Lythraceae</taxon>
        <taxon>Trapa</taxon>
    </lineage>
</organism>
<name>A0AAN7MSD1_TRANT</name>
<dbReference type="NCBIfam" id="TIGR01614">
    <property type="entry name" value="PME_inhib"/>
    <property type="match status" value="1"/>
</dbReference>
<dbReference type="FunFam" id="1.20.140.40:FF:000006">
    <property type="entry name" value="Pectinesterase inhibitor 3"/>
    <property type="match status" value="1"/>
</dbReference>
<feature type="signal peptide" evidence="7">
    <location>
        <begin position="1"/>
        <end position="31"/>
    </location>
</feature>
<dbReference type="PANTHER" id="PTHR31080:SF207">
    <property type="entry name" value="PECTINESTERASE INHIBITOR 9"/>
    <property type="match status" value="1"/>
</dbReference>
<evidence type="ECO:0000256" key="2">
    <source>
        <dbReference type="ARBA" id="ARBA00022523"/>
    </source>
</evidence>
<evidence type="ECO:0000259" key="8">
    <source>
        <dbReference type="SMART" id="SM00856"/>
    </source>
</evidence>
<dbReference type="CDD" id="cd15798">
    <property type="entry name" value="PMEI-like_3"/>
    <property type="match status" value="1"/>
</dbReference>
<comment type="caution">
    <text evidence="9">The sequence shown here is derived from an EMBL/GenBank/DDBJ whole genome shotgun (WGS) entry which is preliminary data.</text>
</comment>
<feature type="domain" description="Pectinesterase inhibitor" evidence="8">
    <location>
        <begin position="44"/>
        <end position="204"/>
    </location>
</feature>
<dbReference type="SMART" id="SM00856">
    <property type="entry name" value="PMEI"/>
    <property type="match status" value="1"/>
</dbReference>
<sequence>MAKLALLHRMAMAVPILVSLLLSFQHAGALSQPTTTAIPPASSNSTSFIQLSCKSTRYPSLCVECLSSYAGVIRESDQALARVSLSVTLSRARQAVAFVGGLSHGQGISHREFRAIRDCVANLGGSVDRLVQSIDEMDKMAKSAPGDDFDWHVSNVQTWISGALTSENTCLDGFAGRAMDGNIKTSVSAKVLDLTRVTSNALALMDRFLTRQKRSAAHGHYSP</sequence>
<evidence type="ECO:0000256" key="1">
    <source>
        <dbReference type="ARBA" id="ARBA00004271"/>
    </source>
</evidence>
<evidence type="ECO:0000256" key="5">
    <source>
        <dbReference type="ARBA" id="ARBA00023157"/>
    </source>
</evidence>
<evidence type="ECO:0000313" key="9">
    <source>
        <dbReference type="EMBL" id="KAK4803737.1"/>
    </source>
</evidence>
<evidence type="ECO:0000313" key="10">
    <source>
        <dbReference type="Proteomes" id="UP001346149"/>
    </source>
</evidence>
<evidence type="ECO:0000256" key="7">
    <source>
        <dbReference type="SAM" id="SignalP"/>
    </source>
</evidence>
<dbReference type="SUPFAM" id="SSF101148">
    <property type="entry name" value="Plant invertase/pectin methylesterase inhibitor"/>
    <property type="match status" value="1"/>
</dbReference>
<dbReference type="InterPro" id="IPR035513">
    <property type="entry name" value="Invertase/methylesterase_inhib"/>
</dbReference>
<protein>
    <recommendedName>
        <fullName evidence="8">Pectinesterase inhibitor domain-containing protein</fullName>
    </recommendedName>
</protein>
<comment type="subcellular location">
    <subcellularLocation>
        <location evidence="1">Secreted</location>
        <location evidence="1">Extracellular space</location>
        <location evidence="1">Apoplast</location>
    </subcellularLocation>
</comment>
<keyword evidence="10" id="KW-1185">Reference proteome</keyword>
<dbReference type="AlphaFoldDB" id="A0AAN7MSD1"/>
<reference evidence="9 10" key="1">
    <citation type="journal article" date="2023" name="Hortic Res">
        <title>Pangenome of water caltrop reveals structural variations and asymmetric subgenome divergence after allopolyploidization.</title>
        <authorList>
            <person name="Zhang X."/>
            <person name="Chen Y."/>
            <person name="Wang L."/>
            <person name="Yuan Y."/>
            <person name="Fang M."/>
            <person name="Shi L."/>
            <person name="Lu R."/>
            <person name="Comes H.P."/>
            <person name="Ma Y."/>
            <person name="Chen Y."/>
            <person name="Huang G."/>
            <person name="Zhou Y."/>
            <person name="Zheng Z."/>
            <person name="Qiu Y."/>
        </authorList>
    </citation>
    <scope>NUCLEOTIDE SEQUENCE [LARGE SCALE GENOMIC DNA]</scope>
    <source>
        <strain evidence="9">F231</strain>
    </source>
</reference>
<accession>A0AAN7MSD1</accession>
<keyword evidence="5" id="KW-1015">Disulfide bond</keyword>
<gene>
    <name evidence="9" type="ORF">SAY86_003554</name>
</gene>